<dbReference type="Pfam" id="PF05653">
    <property type="entry name" value="Mg_trans_NIPA"/>
    <property type="match status" value="1"/>
</dbReference>
<dbReference type="GeneID" id="77726437"/>
<feature type="compositionally biased region" description="Acidic residues" evidence="5">
    <location>
        <begin position="378"/>
        <end position="398"/>
    </location>
</feature>
<keyword evidence="8" id="KW-1185">Reference proteome</keyword>
<dbReference type="PANTHER" id="PTHR12570">
    <property type="match status" value="1"/>
</dbReference>
<organism evidence="7 8">
    <name type="scientific">Dioszegia hungarica</name>
    <dbReference type="NCBI Taxonomy" id="4972"/>
    <lineage>
        <taxon>Eukaryota</taxon>
        <taxon>Fungi</taxon>
        <taxon>Dikarya</taxon>
        <taxon>Basidiomycota</taxon>
        <taxon>Agaricomycotina</taxon>
        <taxon>Tremellomycetes</taxon>
        <taxon>Tremellales</taxon>
        <taxon>Bulleribasidiaceae</taxon>
        <taxon>Dioszegia</taxon>
    </lineage>
</organism>
<dbReference type="GO" id="GO:0015095">
    <property type="term" value="F:magnesium ion transmembrane transporter activity"/>
    <property type="evidence" value="ECO:0007669"/>
    <property type="project" value="InterPro"/>
</dbReference>
<reference evidence="7" key="1">
    <citation type="journal article" date="2022" name="G3 (Bethesda)">
        <title>High quality genome of the basidiomycete yeast Dioszegia hungarica PDD-24b-2 isolated from cloud water.</title>
        <authorList>
            <person name="Jarrige D."/>
            <person name="Haridas S."/>
            <person name="Bleykasten-Grosshans C."/>
            <person name="Joly M."/>
            <person name="Nadalig T."/>
            <person name="Sancelme M."/>
            <person name="Vuilleumier S."/>
            <person name="Grigoriev I.V."/>
            <person name="Amato P."/>
            <person name="Bringel F."/>
        </authorList>
    </citation>
    <scope>NUCLEOTIDE SEQUENCE</scope>
    <source>
        <strain evidence="7">PDD-24b-2</strain>
    </source>
</reference>
<evidence type="ECO:0000256" key="3">
    <source>
        <dbReference type="ARBA" id="ARBA00022989"/>
    </source>
</evidence>
<feature type="transmembrane region" description="Helical" evidence="6">
    <location>
        <begin position="148"/>
        <end position="173"/>
    </location>
</feature>
<evidence type="ECO:0000256" key="4">
    <source>
        <dbReference type="ARBA" id="ARBA00023136"/>
    </source>
</evidence>
<dbReference type="GO" id="GO:0016020">
    <property type="term" value="C:membrane"/>
    <property type="evidence" value="ECO:0007669"/>
    <property type="project" value="UniProtKB-SubCell"/>
</dbReference>
<dbReference type="AlphaFoldDB" id="A0AA38LSY4"/>
<proteinExistence type="predicted"/>
<sequence>MVEDKYIGLTLALLGTFLIGSSFIITKKGLIDAAAQGRDTSHSHQRQNGAKNASDDLLYLQNPIWWAGMLTMVVGEVANFAAYTFAPAILVTPLGAMSVIIGAILASFLLDEKLGRLGVCGCASCIIGSVVIVLHAPSDKEVETVDEILAYAAKLPFLIYLTFCGVVCGYMIYRVAPTHGTKNPMVYLSICSLAGSVSVMAIKGFGVALKLTFAGNNQLTHISTYVFAVVVVGCILVQMNYFNKALDTFSTNVVNPIYYVFFTTATIIASAILFQGFNTTSAVNTISLICGFLIIFMGVYLLNISRQADAPHHATSLESGLMNPRMSMSGRMSTDRGPGTVWNYGPLPAYAPDGTAQQGHGRRSSIYRAQNSTLFSAFEDDEREEDGVAMDDLEDVESDDGRDRKGSGLEGRRAEGMTQGQAAAGAGEGRSLVGKKMGTGR</sequence>
<dbReference type="SUPFAM" id="SSF103481">
    <property type="entry name" value="Multidrug resistance efflux transporter EmrE"/>
    <property type="match status" value="1"/>
</dbReference>
<evidence type="ECO:0000313" key="7">
    <source>
        <dbReference type="EMBL" id="KAI9636327.1"/>
    </source>
</evidence>
<evidence type="ECO:0000313" key="8">
    <source>
        <dbReference type="Proteomes" id="UP001164286"/>
    </source>
</evidence>
<evidence type="ECO:0000256" key="6">
    <source>
        <dbReference type="SAM" id="Phobius"/>
    </source>
</evidence>
<feature type="region of interest" description="Disordered" evidence="5">
    <location>
        <begin position="377"/>
        <end position="441"/>
    </location>
</feature>
<protein>
    <submittedName>
        <fullName evidence="7">Magnesium transporter NIPA-domain-containing protein</fullName>
    </submittedName>
</protein>
<dbReference type="PANTHER" id="PTHR12570:SF85">
    <property type="entry name" value="DUF803 DOMAIN MEMBRANE PROTEIN (AFU_ORTHOLOGUE AFUA_1G15880)"/>
    <property type="match status" value="1"/>
</dbReference>
<feature type="compositionally biased region" description="Low complexity" evidence="5">
    <location>
        <begin position="416"/>
        <end position="425"/>
    </location>
</feature>
<feature type="transmembrane region" description="Helical" evidence="6">
    <location>
        <begin position="222"/>
        <end position="241"/>
    </location>
</feature>
<evidence type="ECO:0000256" key="1">
    <source>
        <dbReference type="ARBA" id="ARBA00004141"/>
    </source>
</evidence>
<keyword evidence="2 6" id="KW-0812">Transmembrane</keyword>
<feature type="transmembrane region" description="Helical" evidence="6">
    <location>
        <begin position="253"/>
        <end position="276"/>
    </location>
</feature>
<feature type="transmembrane region" description="Helical" evidence="6">
    <location>
        <begin position="89"/>
        <end position="110"/>
    </location>
</feature>
<feature type="transmembrane region" description="Helical" evidence="6">
    <location>
        <begin position="6"/>
        <end position="25"/>
    </location>
</feature>
<dbReference type="EMBL" id="JAKWFO010000005">
    <property type="protein sequence ID" value="KAI9636327.1"/>
    <property type="molecule type" value="Genomic_DNA"/>
</dbReference>
<evidence type="ECO:0000256" key="5">
    <source>
        <dbReference type="SAM" id="MobiDB-lite"/>
    </source>
</evidence>
<feature type="transmembrane region" description="Helical" evidence="6">
    <location>
        <begin position="185"/>
        <end position="202"/>
    </location>
</feature>
<dbReference type="RefSeq" id="XP_052946104.1">
    <property type="nucleotide sequence ID" value="XM_053087236.1"/>
</dbReference>
<accession>A0AA38LSY4</accession>
<dbReference type="InterPro" id="IPR037185">
    <property type="entry name" value="EmrE-like"/>
</dbReference>
<comment type="caution">
    <text evidence="7">The sequence shown here is derived from an EMBL/GenBank/DDBJ whole genome shotgun (WGS) entry which is preliminary data.</text>
</comment>
<feature type="transmembrane region" description="Helical" evidence="6">
    <location>
        <begin position="117"/>
        <end position="136"/>
    </location>
</feature>
<keyword evidence="4 6" id="KW-0472">Membrane</keyword>
<dbReference type="Proteomes" id="UP001164286">
    <property type="component" value="Unassembled WGS sequence"/>
</dbReference>
<feature type="compositionally biased region" description="Basic and acidic residues" evidence="5">
    <location>
        <begin position="399"/>
        <end position="415"/>
    </location>
</feature>
<dbReference type="InterPro" id="IPR008521">
    <property type="entry name" value="Mg_trans_NIPA"/>
</dbReference>
<feature type="transmembrane region" description="Helical" evidence="6">
    <location>
        <begin position="282"/>
        <end position="302"/>
    </location>
</feature>
<comment type="subcellular location">
    <subcellularLocation>
        <location evidence="1">Membrane</location>
        <topology evidence="1">Multi-pass membrane protein</topology>
    </subcellularLocation>
</comment>
<gene>
    <name evidence="7" type="ORF">MKK02DRAFT_26673</name>
</gene>
<keyword evidence="3 6" id="KW-1133">Transmembrane helix</keyword>
<evidence type="ECO:0000256" key="2">
    <source>
        <dbReference type="ARBA" id="ARBA00022692"/>
    </source>
</evidence>
<name>A0AA38LSY4_9TREE</name>